<dbReference type="RefSeq" id="WP_161091325.1">
    <property type="nucleotide sequence ID" value="NZ_WWCV01000035.1"/>
</dbReference>
<comment type="caution">
    <text evidence="2">The sequence shown here is derived from an EMBL/GenBank/DDBJ whole genome shotgun (WGS) entry which is preliminary data.</text>
</comment>
<dbReference type="Proteomes" id="UP000484875">
    <property type="component" value="Unassembled WGS sequence"/>
</dbReference>
<evidence type="ECO:0000256" key="1">
    <source>
        <dbReference type="SAM" id="MobiDB-lite"/>
    </source>
</evidence>
<organism evidence="2 3">
    <name type="scientific">Duganella vulcania</name>
    <dbReference type="NCBI Taxonomy" id="2692166"/>
    <lineage>
        <taxon>Bacteria</taxon>
        <taxon>Pseudomonadati</taxon>
        <taxon>Pseudomonadota</taxon>
        <taxon>Betaproteobacteria</taxon>
        <taxon>Burkholderiales</taxon>
        <taxon>Oxalobacteraceae</taxon>
        <taxon>Telluria group</taxon>
        <taxon>Duganella</taxon>
    </lineage>
</organism>
<keyword evidence="3" id="KW-1185">Reference proteome</keyword>
<feature type="region of interest" description="Disordered" evidence="1">
    <location>
        <begin position="18"/>
        <end position="57"/>
    </location>
</feature>
<protein>
    <submittedName>
        <fullName evidence="2">Uncharacterized protein</fullName>
    </submittedName>
</protein>
<proteinExistence type="predicted"/>
<dbReference type="EMBL" id="WWCV01000035">
    <property type="protein sequence ID" value="MYN18806.1"/>
    <property type="molecule type" value="Genomic_DNA"/>
</dbReference>
<name>A0A845HQV1_9BURK</name>
<feature type="compositionally biased region" description="Basic and acidic residues" evidence="1">
    <location>
        <begin position="37"/>
        <end position="55"/>
    </location>
</feature>
<dbReference type="AlphaFoldDB" id="A0A845HQV1"/>
<gene>
    <name evidence="2" type="ORF">GTP81_18815</name>
</gene>
<sequence length="101" mass="11392">MTPKHLAKIKKTLLSMQRNPRGHKSVEFEGLARALGRQRDNRGKEPTYMRRENPELARPVSIPSHHFDVTVGTATSIISALLDDVSVWEAYLRGDGNGRKK</sequence>
<evidence type="ECO:0000313" key="3">
    <source>
        <dbReference type="Proteomes" id="UP000484875"/>
    </source>
</evidence>
<evidence type="ECO:0000313" key="2">
    <source>
        <dbReference type="EMBL" id="MYN18806.1"/>
    </source>
</evidence>
<reference evidence="2 3" key="1">
    <citation type="submission" date="2019-12" db="EMBL/GenBank/DDBJ databases">
        <title>Novel species isolated from a subtropical stream in China.</title>
        <authorList>
            <person name="Lu H."/>
        </authorList>
    </citation>
    <scope>NUCLEOTIDE SEQUENCE [LARGE SCALE GENOMIC DNA]</scope>
    <source>
        <strain evidence="2 3">FT107W</strain>
    </source>
</reference>
<accession>A0A845HQV1</accession>